<evidence type="ECO:0000313" key="1">
    <source>
        <dbReference type="EMBL" id="QDV17699.1"/>
    </source>
</evidence>
<dbReference type="AlphaFoldDB" id="A0A518FMZ2"/>
<accession>A0A518FMZ2</accession>
<dbReference type="EMBL" id="CP036317">
    <property type="protein sequence ID" value="QDV17699.1"/>
    <property type="molecule type" value="Genomic_DNA"/>
</dbReference>
<gene>
    <name evidence="1" type="ORF">Pan153_23530</name>
</gene>
<dbReference type="RefSeq" id="WP_145455718.1">
    <property type="nucleotide sequence ID" value="NZ_CP036317.1"/>
</dbReference>
<protein>
    <submittedName>
        <fullName evidence="1">Uncharacterized protein</fullName>
    </submittedName>
</protein>
<name>A0A518FMZ2_9PLAN</name>
<reference evidence="1 2" key="1">
    <citation type="submission" date="2019-02" db="EMBL/GenBank/DDBJ databases">
        <title>Deep-cultivation of Planctomycetes and their phenomic and genomic characterization uncovers novel biology.</title>
        <authorList>
            <person name="Wiegand S."/>
            <person name="Jogler M."/>
            <person name="Boedeker C."/>
            <person name="Pinto D."/>
            <person name="Vollmers J."/>
            <person name="Rivas-Marin E."/>
            <person name="Kohn T."/>
            <person name="Peeters S.H."/>
            <person name="Heuer A."/>
            <person name="Rast P."/>
            <person name="Oberbeckmann S."/>
            <person name="Bunk B."/>
            <person name="Jeske O."/>
            <person name="Meyerdierks A."/>
            <person name="Storesund J.E."/>
            <person name="Kallscheuer N."/>
            <person name="Luecker S."/>
            <person name="Lage O.M."/>
            <person name="Pohl T."/>
            <person name="Merkel B.J."/>
            <person name="Hornburger P."/>
            <person name="Mueller R.-W."/>
            <person name="Bruemmer F."/>
            <person name="Labrenz M."/>
            <person name="Spormann A.M."/>
            <person name="Op den Camp H."/>
            <person name="Overmann J."/>
            <person name="Amann R."/>
            <person name="Jetten M.S.M."/>
            <person name="Mascher T."/>
            <person name="Medema M.H."/>
            <person name="Devos D.P."/>
            <person name="Kaster A.-K."/>
            <person name="Ovreas L."/>
            <person name="Rohde M."/>
            <person name="Galperin M.Y."/>
            <person name="Jogler C."/>
        </authorList>
    </citation>
    <scope>NUCLEOTIDE SEQUENCE [LARGE SCALE GENOMIC DNA]</scope>
    <source>
        <strain evidence="1 2">Pan153</strain>
    </source>
</reference>
<proteinExistence type="predicted"/>
<dbReference type="Proteomes" id="UP000320839">
    <property type="component" value="Chromosome"/>
</dbReference>
<sequence length="212" mass="24209">MNLPEFVDGHLKRLLVCAYIESQDLLALLNKFEDKRFDYDAKYSSDHWVHLIIEESERDNDIKGKIHFHIEVKDSFGKDKAPPTSTIDELLDTASSFYGLKGRAWIKANYEIPEKEFGKSSIVNAFLGLQTESSGTRMLIDGMHLDVQDDQFDDIEWWQKSDGNIVVAIDAFVPVDINDDTMTKANDFLRDGVKRFILGEKIVKESGNDSNE</sequence>
<evidence type="ECO:0000313" key="2">
    <source>
        <dbReference type="Proteomes" id="UP000320839"/>
    </source>
</evidence>
<organism evidence="1 2">
    <name type="scientific">Gimesia panareensis</name>
    <dbReference type="NCBI Taxonomy" id="2527978"/>
    <lineage>
        <taxon>Bacteria</taxon>
        <taxon>Pseudomonadati</taxon>
        <taxon>Planctomycetota</taxon>
        <taxon>Planctomycetia</taxon>
        <taxon>Planctomycetales</taxon>
        <taxon>Planctomycetaceae</taxon>
        <taxon>Gimesia</taxon>
    </lineage>
</organism>